<evidence type="ECO:0000259" key="3">
    <source>
        <dbReference type="Pfam" id="PF13476"/>
    </source>
</evidence>
<gene>
    <name evidence="4" type="ORF">DWV00_01770</name>
</gene>
<keyword evidence="5" id="KW-1185">Reference proteome</keyword>
<dbReference type="PANTHER" id="PTHR32114">
    <property type="entry name" value="ABC TRANSPORTER ABCH.3"/>
    <property type="match status" value="1"/>
</dbReference>
<dbReference type="SUPFAM" id="SSF52540">
    <property type="entry name" value="P-loop containing nucleoside triphosphate hydrolases"/>
    <property type="match status" value="1"/>
</dbReference>
<dbReference type="EMBL" id="QRGA01000001">
    <property type="protein sequence ID" value="RDV00530.1"/>
    <property type="molecule type" value="Genomic_DNA"/>
</dbReference>
<dbReference type="Gene3D" id="3.40.50.300">
    <property type="entry name" value="P-loop containing nucleotide triphosphate hydrolases"/>
    <property type="match status" value="2"/>
</dbReference>
<dbReference type="GO" id="GO:0006302">
    <property type="term" value="P:double-strand break repair"/>
    <property type="evidence" value="ECO:0007669"/>
    <property type="project" value="InterPro"/>
</dbReference>
<keyword evidence="1" id="KW-0175">Coiled coil</keyword>
<evidence type="ECO:0000313" key="4">
    <source>
        <dbReference type="EMBL" id="RDV00530.1"/>
    </source>
</evidence>
<feature type="coiled-coil region" evidence="1">
    <location>
        <begin position="644"/>
        <end position="681"/>
    </location>
</feature>
<reference evidence="4 5" key="1">
    <citation type="submission" date="2018-08" db="EMBL/GenBank/DDBJ databases">
        <title>Paraburkholderia sp. DHOM06 isolated from forest soil.</title>
        <authorList>
            <person name="Gao Z.-H."/>
            <person name="Qiu L.-H."/>
        </authorList>
    </citation>
    <scope>NUCLEOTIDE SEQUENCE [LARGE SCALE GENOMIC DNA]</scope>
    <source>
        <strain evidence="4 5">DHOM06</strain>
    </source>
</reference>
<sequence>MKIRSLRLKNLNSLKGEWQIDFMKPPFSENGLFAITGPTGAGKSTLLDAICLALYHETPRLKTVSASANDIMTRHTADCLAEVVFEVKGEVYRAFWSQRRARDKVDGALQQPRVELATGDGTILTSHVSEKLKRITEITRLDFPRFTRSMLLAQGGFAAFLNANANDRAELLEELTGTEIYGEISRRVFEQAAQARDTLKQLRAQADGVDLLTKEQREATQLDIAALADQRDTINNHAKVLREHRQWRVDLSRADSDVKTAQDRLAKATDAIEAAAADLARLASSEPAEALRPKYEAHQNAATTARKTESDLDTLRGHRQAKRSTQRREHALAAQLAERISADVHDSLQALEAEKRGLDTFCTENKHHESLGAQIGAWRQQFEQRRKTTVDIEAREKAQGELAAKVSEEREKRVRQATTVELAEKAGTAADAQVKALDAAQQQRMAGKTLVALRQHWQSAHTSLGQWQKLEELARLRREQAGERESLASALKTAEAEITERTAKLGALQSDTETLRAQANDKQTLLEQEQIIRSLADHRDRLQPGEACPLCGSLDHPAIADYRAIDVSATQTSLRTLREKIQASEKQLREADHLLATSRAGRDQQATRQERLLAHIEQSQNTWIELAASLASERPIAPTDWSQADMLEARRESAEHTAAALKQTLDAAEKAEEALIHARDRSARCAQSLQEARGTHAVLEKSIQGMTDRQTELRQEIADLRIGLGNDEAQLLASIREAGIEQRDIPADAELWLKARAGEWQKWQGAQQRLQTVSQERVRHTDRFEKSRAELDAWKEKLRALADDATADAAERDEHARFDLSTIGDPTQALQACALRVEKLVSELATLNGRVSQLEGALAQQRATAIEANADWQAALGQSPFADAAAFLAALLPPEERKRLQGIKLQHEQDRQTAVALLQSTQDKLARLQAPARTEATLDELNAQLTAAEAQTTSINEQLGAKRELLTRDDTLRANQQALFTRIEEQTKESDVWQRLDSLIGSARGDKFRKFAQGLTLDHLLRLANKHLDRLHARYLLRRKSTGELELEIVDGWQADVTRDTRTLSGGESFLVSLALALALSDLVSHKTSIESLFLDEGFGTLDSDTLEIALDALDSLNASGKMIGVISHVEGLKERIATQIKVEKGGGIGHSRLVF</sequence>
<organism evidence="4 5">
    <name type="scientific">Trinickia dinghuensis</name>
    <dbReference type="NCBI Taxonomy" id="2291023"/>
    <lineage>
        <taxon>Bacteria</taxon>
        <taxon>Pseudomonadati</taxon>
        <taxon>Pseudomonadota</taxon>
        <taxon>Betaproteobacteria</taxon>
        <taxon>Burkholderiales</taxon>
        <taxon>Burkholderiaceae</taxon>
        <taxon>Trinickia</taxon>
    </lineage>
</organism>
<dbReference type="InterPro" id="IPR027417">
    <property type="entry name" value="P-loop_NTPase"/>
</dbReference>
<feature type="region of interest" description="Disordered" evidence="2">
    <location>
        <begin position="296"/>
        <end position="329"/>
    </location>
</feature>
<dbReference type="NCBIfam" id="NF007600">
    <property type="entry name" value="PRK10246.1"/>
    <property type="match status" value="1"/>
</dbReference>
<evidence type="ECO:0000313" key="5">
    <source>
        <dbReference type="Proteomes" id="UP000256838"/>
    </source>
</evidence>
<feature type="coiled-coil region" evidence="1">
    <location>
        <begin position="567"/>
        <end position="594"/>
    </location>
</feature>
<dbReference type="Proteomes" id="UP000256838">
    <property type="component" value="Unassembled WGS sequence"/>
</dbReference>
<dbReference type="Pfam" id="PF13476">
    <property type="entry name" value="AAA_23"/>
    <property type="match status" value="1"/>
</dbReference>
<evidence type="ECO:0000256" key="2">
    <source>
        <dbReference type="SAM" id="MobiDB-lite"/>
    </source>
</evidence>
<dbReference type="InterPro" id="IPR038729">
    <property type="entry name" value="Rad50/SbcC_AAA"/>
</dbReference>
<feature type="coiled-coil region" evidence="1">
    <location>
        <begin position="251"/>
        <end position="278"/>
    </location>
</feature>
<dbReference type="PANTHER" id="PTHR32114:SF2">
    <property type="entry name" value="ABC TRANSPORTER ABCH.3"/>
    <property type="match status" value="1"/>
</dbReference>
<proteinExistence type="predicted"/>
<accession>A0A3D8K5N1</accession>
<dbReference type="OrthoDB" id="9795626at2"/>
<dbReference type="Pfam" id="PF13558">
    <property type="entry name" value="SbcC_Walker_B"/>
    <property type="match status" value="1"/>
</dbReference>
<dbReference type="RefSeq" id="WP_115531799.1">
    <property type="nucleotide sequence ID" value="NZ_QRGA01000001.1"/>
</dbReference>
<evidence type="ECO:0000256" key="1">
    <source>
        <dbReference type="SAM" id="Coils"/>
    </source>
</evidence>
<feature type="compositionally biased region" description="Basic and acidic residues" evidence="2">
    <location>
        <begin position="306"/>
        <end position="316"/>
    </location>
</feature>
<dbReference type="GO" id="GO:0016887">
    <property type="term" value="F:ATP hydrolysis activity"/>
    <property type="evidence" value="ECO:0007669"/>
    <property type="project" value="InterPro"/>
</dbReference>
<protein>
    <submittedName>
        <fullName evidence="4">Chromosome segregation protein SMC</fullName>
    </submittedName>
</protein>
<dbReference type="AlphaFoldDB" id="A0A3D8K5N1"/>
<feature type="domain" description="Rad50/SbcC-type AAA" evidence="3">
    <location>
        <begin position="5"/>
        <end position="205"/>
    </location>
</feature>
<comment type="caution">
    <text evidence="4">The sequence shown here is derived from an EMBL/GenBank/DDBJ whole genome shotgun (WGS) entry which is preliminary data.</text>
</comment>
<name>A0A3D8K5N1_9BURK</name>